<dbReference type="EMBL" id="QUMQ01000001">
    <property type="protein sequence ID" value="REF96316.1"/>
    <property type="molecule type" value="Genomic_DNA"/>
</dbReference>
<feature type="compositionally biased region" description="Basic and acidic residues" evidence="1">
    <location>
        <begin position="146"/>
        <end position="169"/>
    </location>
</feature>
<protein>
    <submittedName>
        <fullName evidence="3">Uncharacterized protein</fullName>
    </submittedName>
</protein>
<feature type="compositionally biased region" description="Low complexity" evidence="1">
    <location>
        <begin position="127"/>
        <end position="145"/>
    </location>
</feature>
<keyword evidence="2" id="KW-0812">Transmembrane</keyword>
<dbReference type="AlphaFoldDB" id="A0A3D9ZFX7"/>
<feature type="region of interest" description="Disordered" evidence="1">
    <location>
        <begin position="1"/>
        <end position="256"/>
    </location>
</feature>
<comment type="caution">
    <text evidence="3">The sequence shown here is derived from an EMBL/GenBank/DDBJ whole genome shotgun (WGS) entry which is preliminary data.</text>
</comment>
<feature type="transmembrane region" description="Helical" evidence="2">
    <location>
        <begin position="288"/>
        <end position="307"/>
    </location>
</feature>
<proteinExistence type="predicted"/>
<keyword evidence="2" id="KW-0472">Membrane</keyword>
<feature type="compositionally biased region" description="Low complexity" evidence="1">
    <location>
        <begin position="208"/>
        <end position="217"/>
    </location>
</feature>
<feature type="transmembrane region" description="Helical" evidence="2">
    <location>
        <begin position="668"/>
        <end position="688"/>
    </location>
</feature>
<organism evidence="3 4">
    <name type="scientific">Asanoa ferruginea</name>
    <dbReference type="NCBI Taxonomy" id="53367"/>
    <lineage>
        <taxon>Bacteria</taxon>
        <taxon>Bacillati</taxon>
        <taxon>Actinomycetota</taxon>
        <taxon>Actinomycetes</taxon>
        <taxon>Micromonosporales</taxon>
        <taxon>Micromonosporaceae</taxon>
        <taxon>Asanoa</taxon>
    </lineage>
</organism>
<reference evidence="3 4" key="1">
    <citation type="submission" date="2018-08" db="EMBL/GenBank/DDBJ databases">
        <title>Sequencing the genomes of 1000 actinobacteria strains.</title>
        <authorList>
            <person name="Klenk H.-P."/>
        </authorList>
    </citation>
    <scope>NUCLEOTIDE SEQUENCE [LARGE SCALE GENOMIC DNA]</scope>
    <source>
        <strain evidence="3 4">DSM 44099</strain>
    </source>
</reference>
<evidence type="ECO:0000256" key="1">
    <source>
        <dbReference type="SAM" id="MobiDB-lite"/>
    </source>
</evidence>
<feature type="transmembrane region" description="Helical" evidence="2">
    <location>
        <begin position="526"/>
        <end position="544"/>
    </location>
</feature>
<feature type="transmembrane region" description="Helical" evidence="2">
    <location>
        <begin position="378"/>
        <end position="400"/>
    </location>
</feature>
<feature type="transmembrane region" description="Helical" evidence="2">
    <location>
        <begin position="625"/>
        <end position="648"/>
    </location>
</feature>
<keyword evidence="4" id="KW-1185">Reference proteome</keyword>
<feature type="transmembrane region" description="Helical" evidence="2">
    <location>
        <begin position="488"/>
        <end position="505"/>
    </location>
</feature>
<name>A0A3D9ZFX7_9ACTN</name>
<accession>A0A3D9ZFX7</accession>
<keyword evidence="2" id="KW-1133">Transmembrane helix</keyword>
<gene>
    <name evidence="3" type="ORF">DFJ67_2293</name>
</gene>
<evidence type="ECO:0000256" key="2">
    <source>
        <dbReference type="SAM" id="Phobius"/>
    </source>
</evidence>
<evidence type="ECO:0000313" key="3">
    <source>
        <dbReference type="EMBL" id="REF96316.1"/>
    </source>
</evidence>
<dbReference type="Proteomes" id="UP000256913">
    <property type="component" value="Unassembled WGS sequence"/>
</dbReference>
<feature type="transmembrane region" description="Helical" evidence="2">
    <location>
        <begin position="599"/>
        <end position="618"/>
    </location>
</feature>
<evidence type="ECO:0000313" key="4">
    <source>
        <dbReference type="Proteomes" id="UP000256913"/>
    </source>
</evidence>
<sequence length="847" mass="90363">MPDGEATPRRARKAAAPKARPGSAQLGDEATSAESSDPAVDGAEEPSSAETTPPVEAASPGTAPKQRGAGEGAPDQPTTGTSTKKTRRWWPFKRSARDTAAVATSVAETRLPAQQIGEDPAETDGETTPVAPGATVAAATMAKPAAEQRGRHAADEPADTDLSKTDEPAMVKSADNVTTGPTADEPGQREDGAAEKPGSSADASGTEDPAAAKAAPPDVKPSKTGGDAKEDASDAAEDDAAEKAAVATLTDGDKEPDKWAEFAGRTEPPPNVARRAARWAGRTIRHEWFIAAFLSVAAAVVMTWPTLRYPRHTIPQDIWDPTLQAWQMSWSGHSLLTDPARLWHANAFYPELWSFAFSDSLLGYAPLGMIGEGPVAAIVRYNIMFVLAHALATSGAYVLVRQLGAGRTGSAVAAAAYTYAPWLLSQAGHLHIISNGGIPLALAMLARGHGFSFRHGYRPERRHAGWALAGWLVAAWQLSLGFGIGLVFAYVLALLGIGALVGWQVKRARRWAVRRPFGRKLFFADLGGGVIFAAAGGLLAIPYFEVADAHPYARRGIEEIELYSPPLRGLFTAPEHSWLWGGLHAPLRDSLGWPAEMTLLPGFTLIALALAGLIVSIWTIKQRLLLVLGVAVTTILAMGSEFLGGKYTYIPLLEHVPGWDGIRTPGRLMLWVTLLLGILAAGAVCAFVDRVKEISANRIPPWPSPWLRLVTLVPLALVLIEGINTTPHPIVPVQPAAMRTVEGPLLVLPSDQLKDENVMLWSTTKFQDIVNGGSGFVPKKLEEVRQVTATFPDQNSINYLRAMGVRNVVVVRDQIEPGSPLLTTIDLPVDSLGITREDIGSAVVYHL</sequence>